<dbReference type="AlphaFoldDB" id="A0A2G8SMR2"/>
<dbReference type="EMBL" id="AYKW01000004">
    <property type="protein sequence ID" value="PIL35055.1"/>
    <property type="molecule type" value="Genomic_DNA"/>
</dbReference>
<evidence type="ECO:0000313" key="1">
    <source>
        <dbReference type="EMBL" id="PIL35055.1"/>
    </source>
</evidence>
<evidence type="ECO:0000313" key="2">
    <source>
        <dbReference type="Proteomes" id="UP000230002"/>
    </source>
</evidence>
<dbReference type="Proteomes" id="UP000230002">
    <property type="component" value="Unassembled WGS sequence"/>
</dbReference>
<dbReference type="Gene3D" id="3.80.10.10">
    <property type="entry name" value="Ribonuclease Inhibitor"/>
    <property type="match status" value="1"/>
</dbReference>
<comment type="caution">
    <text evidence="1">The sequence shown here is derived from an EMBL/GenBank/DDBJ whole genome shotgun (WGS) entry which is preliminary data.</text>
</comment>
<dbReference type="InterPro" id="IPR032675">
    <property type="entry name" value="LRR_dom_sf"/>
</dbReference>
<accession>A0A2G8SMR2</accession>
<dbReference type="SUPFAM" id="SSF52047">
    <property type="entry name" value="RNI-like"/>
    <property type="match status" value="1"/>
</dbReference>
<sequence length="438" mass="49810">MLKRDPPLYAFLHKLIVEHIPERASDGFDPNDLLEVLSRATYLRDLRIRWCDHLFTSESNKRLPETLPQLQDLRRLEIWTRRVSTDPLVADTVLRLRSQLRILQFSSDEDNQLPRDFPNSLAERQTSLHRLRICYPDLTSTPWVPFPSLRALYLTIANKLPSLPHLAQIFPNLRELAVFAVGFEVDFAHPAPEHVRVRQEALAFQKTGGGWKSLDVLTTTTIGDPWVLCLACPVGSVRLGNYDVSNHEAFVDVVSRTRPKKITLHLACATYCVKPMPNPSIFLFPGGDPSKDGGAGRQGATHAVLPFTIASFWEGQTTSAIIDVINSHISDSRIEYLHVALAEFFMFSPEIDERVLKPRDIHPRSVKVIEEIDVDLLVHEIAMAAAHLRVLVVTVATRDQSLWMIERRGEARVLIRVESLCSAREIIEREERAYLYPN</sequence>
<gene>
    <name evidence="1" type="ORF">GSI_02842</name>
</gene>
<evidence type="ECO:0008006" key="3">
    <source>
        <dbReference type="Google" id="ProtNLM"/>
    </source>
</evidence>
<keyword evidence="2" id="KW-1185">Reference proteome</keyword>
<dbReference type="OrthoDB" id="2746427at2759"/>
<proteinExistence type="predicted"/>
<name>A0A2G8SMR2_9APHY</name>
<protein>
    <recommendedName>
        <fullName evidence="3">F-box domain-containing protein</fullName>
    </recommendedName>
</protein>
<reference evidence="1 2" key="1">
    <citation type="journal article" date="2015" name="Sci. Rep.">
        <title>Chromosome-level genome map provides insights into diverse defense mechanisms in the medicinal fungus Ganoderma sinense.</title>
        <authorList>
            <person name="Zhu Y."/>
            <person name="Xu J."/>
            <person name="Sun C."/>
            <person name="Zhou S."/>
            <person name="Xu H."/>
            <person name="Nelson D.R."/>
            <person name="Qian J."/>
            <person name="Song J."/>
            <person name="Luo H."/>
            <person name="Xiang L."/>
            <person name="Li Y."/>
            <person name="Xu Z."/>
            <person name="Ji A."/>
            <person name="Wang L."/>
            <person name="Lu S."/>
            <person name="Hayward A."/>
            <person name="Sun W."/>
            <person name="Li X."/>
            <person name="Schwartz D.C."/>
            <person name="Wang Y."/>
            <person name="Chen S."/>
        </authorList>
    </citation>
    <scope>NUCLEOTIDE SEQUENCE [LARGE SCALE GENOMIC DNA]</scope>
    <source>
        <strain evidence="1 2">ZZ0214-1</strain>
    </source>
</reference>
<organism evidence="1 2">
    <name type="scientific">Ganoderma sinense ZZ0214-1</name>
    <dbReference type="NCBI Taxonomy" id="1077348"/>
    <lineage>
        <taxon>Eukaryota</taxon>
        <taxon>Fungi</taxon>
        <taxon>Dikarya</taxon>
        <taxon>Basidiomycota</taxon>
        <taxon>Agaricomycotina</taxon>
        <taxon>Agaricomycetes</taxon>
        <taxon>Polyporales</taxon>
        <taxon>Polyporaceae</taxon>
        <taxon>Ganoderma</taxon>
    </lineage>
</organism>